<dbReference type="Proteomes" id="UP000019678">
    <property type="component" value="Unassembled WGS sequence"/>
</dbReference>
<feature type="compositionally biased region" description="Low complexity" evidence="1">
    <location>
        <begin position="159"/>
        <end position="168"/>
    </location>
</feature>
<gene>
    <name evidence="3" type="ORF">CAP_8623</name>
</gene>
<evidence type="ECO:0000259" key="2">
    <source>
        <dbReference type="Pfam" id="PF20208"/>
    </source>
</evidence>
<protein>
    <recommendedName>
        <fullName evidence="2">ARG and Rhodanese-Phosphatase-superfamily-associated domain-containing protein</fullName>
    </recommendedName>
</protein>
<comment type="caution">
    <text evidence="3">The sequence shown here is derived from an EMBL/GenBank/DDBJ whole genome shotgun (WGS) entry which is preliminary data.</text>
</comment>
<name>A0A017SVX1_9BACT</name>
<evidence type="ECO:0000313" key="3">
    <source>
        <dbReference type="EMBL" id="EYF01118.1"/>
    </source>
</evidence>
<proteinExistence type="predicted"/>
<sequence length="499" mass="51802">MQRRDLRRAWRRAGRGVLVAWSCAIFLACALLGCSRRAPGTGGPSSGAPQPRAEGAAQPGGGAAAGGSGTAGASPGGTGAGAAVGKRAPKQVPGHPIGDGYTVGAPQIFDNLAVFPVYASVQEDLGEFTTLDVALEKETAVVRELGAAPVPPPAPPTPAQAANTATAEPPTPSPQPSPPPHPRHPRRHPRLIDTEDHEQSQRAQHAVPSDVGAQVNTLVIENKGDLPILVLAGTIVKGGKQDRQIGQDFLVGARQTVPVDAFCVEHGRWTGIREGASTDGKFSTMKVLASAKVREAGQYKRDQGEVWSKVSEFNRAHRKETASDTMVAAVEDGAVARQREALAGKASAWLGSVPSVEDVVGLAYAVDGQVRGVRFFMNRKLFQMFEATLTGTAAQDAITAAEEARAQHRPVASGAADEQAVTRFIAGIASAKAEAQATRAGNVNHYQVAEKGYGSAVFSPAAAQAAPAAPAELAEPDARHAPPAPLAKPKAITRDFLAK</sequence>
<dbReference type="EMBL" id="ASRX01000088">
    <property type="protein sequence ID" value="EYF01118.1"/>
    <property type="molecule type" value="Genomic_DNA"/>
</dbReference>
<feature type="compositionally biased region" description="Gly residues" evidence="1">
    <location>
        <begin position="58"/>
        <end position="82"/>
    </location>
</feature>
<reference evidence="3 4" key="1">
    <citation type="submission" date="2013-05" db="EMBL/GenBank/DDBJ databases">
        <title>Genome assembly of Chondromyces apiculatus DSM 436.</title>
        <authorList>
            <person name="Sharma G."/>
            <person name="Khatri I."/>
            <person name="Kaur C."/>
            <person name="Mayilraj S."/>
            <person name="Subramanian S."/>
        </authorList>
    </citation>
    <scope>NUCLEOTIDE SEQUENCE [LARGE SCALE GENOMIC DNA]</scope>
    <source>
        <strain evidence="3 4">DSM 436</strain>
    </source>
</reference>
<dbReference type="RefSeq" id="WP_156041496.1">
    <property type="nucleotide sequence ID" value="NZ_ASRX01000088.1"/>
</dbReference>
<dbReference type="OrthoDB" id="9796904at2"/>
<accession>A0A017SVX1</accession>
<dbReference type="InterPro" id="IPR046699">
    <property type="entry name" value="ARPP-1"/>
</dbReference>
<feature type="compositionally biased region" description="Pro residues" evidence="1">
    <location>
        <begin position="149"/>
        <end position="158"/>
    </location>
</feature>
<feature type="region of interest" description="Disordered" evidence="1">
    <location>
        <begin position="39"/>
        <end position="98"/>
    </location>
</feature>
<feature type="compositionally biased region" description="Pro residues" evidence="1">
    <location>
        <begin position="169"/>
        <end position="180"/>
    </location>
</feature>
<feature type="compositionally biased region" description="Low complexity" evidence="1">
    <location>
        <begin position="46"/>
        <end position="57"/>
    </location>
</feature>
<keyword evidence="4" id="KW-1185">Reference proteome</keyword>
<organism evidence="3 4">
    <name type="scientific">Chondromyces apiculatus DSM 436</name>
    <dbReference type="NCBI Taxonomy" id="1192034"/>
    <lineage>
        <taxon>Bacteria</taxon>
        <taxon>Pseudomonadati</taxon>
        <taxon>Myxococcota</taxon>
        <taxon>Polyangia</taxon>
        <taxon>Polyangiales</taxon>
        <taxon>Polyangiaceae</taxon>
        <taxon>Chondromyces</taxon>
    </lineage>
</organism>
<feature type="region of interest" description="Disordered" evidence="1">
    <location>
        <begin position="468"/>
        <end position="492"/>
    </location>
</feature>
<feature type="domain" description="ARG and Rhodanese-Phosphatase-superfamily-associated" evidence="2">
    <location>
        <begin position="212"/>
        <end position="447"/>
    </location>
</feature>
<evidence type="ECO:0000313" key="4">
    <source>
        <dbReference type="Proteomes" id="UP000019678"/>
    </source>
</evidence>
<dbReference type="PROSITE" id="PS51257">
    <property type="entry name" value="PROKAR_LIPOPROTEIN"/>
    <property type="match status" value="1"/>
</dbReference>
<feature type="region of interest" description="Disordered" evidence="1">
    <location>
        <begin position="147"/>
        <end position="189"/>
    </location>
</feature>
<dbReference type="AlphaFoldDB" id="A0A017SVX1"/>
<dbReference type="Pfam" id="PF20208">
    <property type="entry name" value="ARPP-1"/>
    <property type="match status" value="1"/>
</dbReference>
<evidence type="ECO:0000256" key="1">
    <source>
        <dbReference type="SAM" id="MobiDB-lite"/>
    </source>
</evidence>
<dbReference type="STRING" id="1192034.CAP_8623"/>
<dbReference type="eggNOG" id="ENOG502ZBGR">
    <property type="taxonomic scope" value="Bacteria"/>
</dbReference>